<dbReference type="Pfam" id="PF05090">
    <property type="entry name" value="HTTM"/>
    <property type="match status" value="1"/>
</dbReference>
<keyword evidence="2 8" id="KW-0812">Transmembrane</keyword>
<evidence type="ECO:0000256" key="4">
    <source>
        <dbReference type="ARBA" id="ARBA00023136"/>
    </source>
</evidence>
<evidence type="ECO:0000313" key="10">
    <source>
        <dbReference type="EMBL" id="CAL1682270.1"/>
    </source>
</evidence>
<dbReference type="GO" id="GO:0019842">
    <property type="term" value="F:vitamin binding"/>
    <property type="evidence" value="ECO:0007669"/>
    <property type="project" value="TreeGrafter"/>
</dbReference>
<protein>
    <recommendedName>
        <fullName evidence="9">HTTM-like domain-containing protein</fullName>
    </recommendedName>
</protein>
<feature type="transmembrane region" description="Helical" evidence="8">
    <location>
        <begin position="260"/>
        <end position="280"/>
    </location>
</feature>
<evidence type="ECO:0000256" key="5">
    <source>
        <dbReference type="ARBA" id="ARBA00023157"/>
    </source>
</evidence>
<feature type="transmembrane region" description="Helical" evidence="8">
    <location>
        <begin position="125"/>
        <end position="158"/>
    </location>
</feature>
<feature type="domain" description="HTTM-like" evidence="9">
    <location>
        <begin position="66"/>
        <end position="323"/>
    </location>
</feature>
<dbReference type="AlphaFoldDB" id="A0AAV2NSA6"/>
<accession>A0AAV2NSA6</accession>
<dbReference type="InterPro" id="IPR007782">
    <property type="entry name" value="VKG_COase"/>
</dbReference>
<dbReference type="Pfam" id="PF22777">
    <property type="entry name" value="VKGC_lumenal_dom"/>
    <property type="match status" value="1"/>
</dbReference>
<dbReference type="SMART" id="SM00752">
    <property type="entry name" value="HTTM"/>
    <property type="match status" value="1"/>
</dbReference>
<keyword evidence="4 8" id="KW-0472">Membrane</keyword>
<feature type="transmembrane region" description="Helical" evidence="8">
    <location>
        <begin position="205"/>
        <end position="222"/>
    </location>
</feature>
<evidence type="ECO:0000256" key="1">
    <source>
        <dbReference type="ARBA" id="ARBA00004127"/>
    </source>
</evidence>
<reference evidence="10" key="1">
    <citation type="submission" date="2024-04" db="EMBL/GenBank/DDBJ databases">
        <authorList>
            <consortium name="Molecular Ecology Group"/>
        </authorList>
    </citation>
    <scope>NUCLEOTIDE SEQUENCE</scope>
</reference>
<comment type="subcellular location">
    <subcellularLocation>
        <location evidence="1">Endomembrane system</location>
        <topology evidence="1">Multi-pass membrane protein</topology>
    </subcellularLocation>
</comment>
<organism evidence="10 11">
    <name type="scientific">Lasius platythorax</name>
    <dbReference type="NCBI Taxonomy" id="488582"/>
    <lineage>
        <taxon>Eukaryota</taxon>
        <taxon>Metazoa</taxon>
        <taxon>Ecdysozoa</taxon>
        <taxon>Arthropoda</taxon>
        <taxon>Hexapoda</taxon>
        <taxon>Insecta</taxon>
        <taxon>Pterygota</taxon>
        <taxon>Neoptera</taxon>
        <taxon>Endopterygota</taxon>
        <taxon>Hymenoptera</taxon>
        <taxon>Apocrita</taxon>
        <taxon>Aculeata</taxon>
        <taxon>Formicoidea</taxon>
        <taxon>Formicidae</taxon>
        <taxon>Formicinae</taxon>
        <taxon>Lasius</taxon>
        <taxon>Lasius</taxon>
    </lineage>
</organism>
<name>A0AAV2NSA6_9HYME</name>
<dbReference type="GO" id="GO:0008488">
    <property type="term" value="F:gamma-glutamyl carboxylase activity"/>
    <property type="evidence" value="ECO:0007669"/>
    <property type="project" value="InterPro"/>
</dbReference>
<dbReference type="EMBL" id="OZ034826">
    <property type="protein sequence ID" value="CAL1682270.1"/>
    <property type="molecule type" value="Genomic_DNA"/>
</dbReference>
<feature type="transmembrane region" description="Helical" evidence="8">
    <location>
        <begin position="300"/>
        <end position="321"/>
    </location>
</feature>
<keyword evidence="6" id="KW-0456">Lyase</keyword>
<evidence type="ECO:0000256" key="7">
    <source>
        <dbReference type="SAM" id="MobiDB-lite"/>
    </source>
</evidence>
<evidence type="ECO:0000256" key="8">
    <source>
        <dbReference type="SAM" id="Phobius"/>
    </source>
</evidence>
<dbReference type="GO" id="GO:0012505">
    <property type="term" value="C:endomembrane system"/>
    <property type="evidence" value="ECO:0007669"/>
    <property type="project" value="UniProtKB-SubCell"/>
</dbReference>
<dbReference type="PANTHER" id="PTHR12639:SF6">
    <property type="entry name" value="VITAMIN K-DEPENDENT GAMMA-CARBOXYLASE"/>
    <property type="match status" value="1"/>
</dbReference>
<keyword evidence="5" id="KW-1015">Disulfide bond</keyword>
<dbReference type="InterPro" id="IPR011020">
    <property type="entry name" value="HTTM-like"/>
</dbReference>
<gene>
    <name evidence="10" type="ORF">LPLAT_LOCUS8116</name>
</gene>
<evidence type="ECO:0000256" key="6">
    <source>
        <dbReference type="ARBA" id="ARBA00023239"/>
    </source>
</evidence>
<evidence type="ECO:0000256" key="2">
    <source>
        <dbReference type="ARBA" id="ARBA00022692"/>
    </source>
</evidence>
<keyword evidence="11" id="KW-1185">Reference proteome</keyword>
<evidence type="ECO:0000259" key="9">
    <source>
        <dbReference type="SMART" id="SM00752"/>
    </source>
</evidence>
<keyword evidence="3 8" id="KW-1133">Transmembrane helix</keyword>
<feature type="region of interest" description="Disordered" evidence="7">
    <location>
        <begin position="380"/>
        <end position="426"/>
    </location>
</feature>
<sequence>MWKKKNESTRNASTSPKDGLHVETSMRYLSGRWSSLKRSFNNNFERLFNFKASNVLSFEKFTQFLYRPTDPASLGVARALFGLCMVIDIVEERGLADIDIKWGDPWDCHFPLIHGIKAPSLPWMIMIYTVMWTGAFGIALGLHFKIACACFVLPYWYIFLLDKGYWNNHTYLYGIVATLFWGTEANKYFALDASNARRNGNSVPYWNYFILKFQFFALYFLAGLKKSGREWLEGYAMTNLSRHWVFHPFKIVLTTEQIDFLIVHWFTFFFDLSVGFWMLFEKTRIPAMIFCTAFHIMNSRLFNIGMFPYVCLATMSLFCSVDWPRRLGRRLGLYFSWKREILLTDVNLINANSVKETDSQIKKSLSSDCSALPSNEILHNETTHKEKRTREKVDENYSVKSESNIKVDQKDNDTQSKSKNSIESDEKEAASICKKFRGGQQPPKATRKQKFVVSLLLCHVMLQFFLPYSHFISKGYNNWVPGLYGYSWDMMIHAWDTILVVIKVHDNANNKVRYLDPEAWVQGDRWVRHGDMAIQYSQCLKDNLMRRREETLSTRHRLEDKEKWTNKKSPQISGLSTNLSIYMDVWCSLNGRFQQRIFDPNVDMLTVDWHPLKPVSFLMPLLTRYNSYRYKLEEIQQHVYTWSNYTDVLFVADFPGMYLENYISTDFANVSLTVLEGEVTYNEEDSASTITIPKERSIPVKTGMFHRVKTTSSYPACYMYTYTNQTKEQLDSDRKKPPPVENTLPLLKEINYKITAWTRAFAHIANAFFNLVYDVPMVRRVRVNK</sequence>
<dbReference type="PANTHER" id="PTHR12639">
    <property type="entry name" value="VITAMIN K-DEPENDENT GAMMA-CARBOXYLASE"/>
    <property type="match status" value="1"/>
</dbReference>
<dbReference type="InterPro" id="IPR053935">
    <property type="entry name" value="VKGC_lumenal_dom"/>
</dbReference>
<evidence type="ECO:0000256" key="3">
    <source>
        <dbReference type="ARBA" id="ARBA00022989"/>
    </source>
</evidence>
<proteinExistence type="predicted"/>
<dbReference type="InterPro" id="IPR053934">
    <property type="entry name" value="HTTM_dom"/>
</dbReference>
<dbReference type="Proteomes" id="UP001497644">
    <property type="component" value="Chromosome 3"/>
</dbReference>
<evidence type="ECO:0000313" key="11">
    <source>
        <dbReference type="Proteomes" id="UP001497644"/>
    </source>
</evidence>